<feature type="region of interest" description="Disordered" evidence="1">
    <location>
        <begin position="1"/>
        <end position="20"/>
    </location>
</feature>
<protein>
    <submittedName>
        <fullName evidence="2">Uncharacterized protein</fullName>
    </submittedName>
</protein>
<feature type="compositionally biased region" description="Polar residues" evidence="1">
    <location>
        <begin position="208"/>
        <end position="218"/>
    </location>
</feature>
<proteinExistence type="predicted"/>
<comment type="caution">
    <text evidence="2">The sequence shown here is derived from an EMBL/GenBank/DDBJ whole genome shotgun (WGS) entry which is preliminary data.</text>
</comment>
<evidence type="ECO:0000313" key="2">
    <source>
        <dbReference type="EMBL" id="KAJ7736253.1"/>
    </source>
</evidence>
<reference evidence="2" key="1">
    <citation type="submission" date="2023-03" db="EMBL/GenBank/DDBJ databases">
        <title>Massive genome expansion in bonnet fungi (Mycena s.s.) driven by repeated elements and novel gene families across ecological guilds.</title>
        <authorList>
            <consortium name="Lawrence Berkeley National Laboratory"/>
            <person name="Harder C.B."/>
            <person name="Miyauchi S."/>
            <person name="Viragh M."/>
            <person name="Kuo A."/>
            <person name="Thoen E."/>
            <person name="Andreopoulos B."/>
            <person name="Lu D."/>
            <person name="Skrede I."/>
            <person name="Drula E."/>
            <person name="Henrissat B."/>
            <person name="Morin E."/>
            <person name="Kohler A."/>
            <person name="Barry K."/>
            <person name="LaButti K."/>
            <person name="Morin E."/>
            <person name="Salamov A."/>
            <person name="Lipzen A."/>
            <person name="Mereny Z."/>
            <person name="Hegedus B."/>
            <person name="Baldrian P."/>
            <person name="Stursova M."/>
            <person name="Weitz H."/>
            <person name="Taylor A."/>
            <person name="Grigoriev I.V."/>
            <person name="Nagy L.G."/>
            <person name="Martin F."/>
            <person name="Kauserud H."/>
        </authorList>
    </citation>
    <scope>NUCLEOTIDE SEQUENCE</scope>
    <source>
        <strain evidence="2">CBHHK182m</strain>
    </source>
</reference>
<evidence type="ECO:0000313" key="3">
    <source>
        <dbReference type="Proteomes" id="UP001215598"/>
    </source>
</evidence>
<name>A0AAD7I738_9AGAR</name>
<gene>
    <name evidence="2" type="ORF">B0H16DRAFT_1466691</name>
</gene>
<dbReference type="EMBL" id="JARKIB010000122">
    <property type="protein sequence ID" value="KAJ7736253.1"/>
    <property type="molecule type" value="Genomic_DNA"/>
</dbReference>
<accession>A0AAD7I738</accession>
<feature type="compositionally biased region" description="Low complexity" evidence="1">
    <location>
        <begin position="1"/>
        <end position="16"/>
    </location>
</feature>
<evidence type="ECO:0000256" key="1">
    <source>
        <dbReference type="SAM" id="MobiDB-lite"/>
    </source>
</evidence>
<keyword evidence="3" id="KW-1185">Reference proteome</keyword>
<feature type="region of interest" description="Disordered" evidence="1">
    <location>
        <begin position="208"/>
        <end position="230"/>
    </location>
</feature>
<dbReference type="AlphaFoldDB" id="A0AAD7I738"/>
<dbReference type="Proteomes" id="UP001215598">
    <property type="component" value="Unassembled WGS sequence"/>
</dbReference>
<organism evidence="2 3">
    <name type="scientific">Mycena metata</name>
    <dbReference type="NCBI Taxonomy" id="1033252"/>
    <lineage>
        <taxon>Eukaryota</taxon>
        <taxon>Fungi</taxon>
        <taxon>Dikarya</taxon>
        <taxon>Basidiomycota</taxon>
        <taxon>Agaricomycotina</taxon>
        <taxon>Agaricomycetes</taxon>
        <taxon>Agaricomycetidae</taxon>
        <taxon>Agaricales</taxon>
        <taxon>Marasmiineae</taxon>
        <taxon>Mycenaceae</taxon>
        <taxon>Mycena</taxon>
    </lineage>
</organism>
<sequence length="230" mass="24949">MYPSQPKKSPGPSSESVAHQLKPTPYCTSQAPADASLLTLFFGLPVPPALREALEKHTARCHPLGHPEMTRERVRAETRSRLCGIDHGDGVAVAFYAPFTPAHTAVVGATSASGELGAAVHSGSARYLSPPFFAPRLPFHRSTRHLMPTPITVRLRCQFRGGPSGCARSVVHRYQCMCMQMQPSALRGINTVAVPPYQRIYLVPKATTQSELHGSPKSSLREVLDTTENA</sequence>